<reference evidence="2 3" key="2">
    <citation type="submission" date="2024-07" db="EMBL/GenBank/DDBJ databases">
        <authorList>
            <person name="Akdeniz Z."/>
        </authorList>
    </citation>
    <scope>NUCLEOTIDE SEQUENCE [LARGE SCALE GENOMIC DNA]</scope>
</reference>
<dbReference type="EMBL" id="CAXDID020000073">
    <property type="protein sequence ID" value="CAL6015469.1"/>
    <property type="molecule type" value="Genomic_DNA"/>
</dbReference>
<dbReference type="EMBL" id="CATOUU010000699">
    <property type="protein sequence ID" value="CAI9942360.1"/>
    <property type="molecule type" value="Genomic_DNA"/>
</dbReference>
<evidence type="ECO:0000313" key="2">
    <source>
        <dbReference type="EMBL" id="CAL6015469.1"/>
    </source>
</evidence>
<proteinExistence type="predicted"/>
<keyword evidence="3" id="KW-1185">Reference proteome</keyword>
<gene>
    <name evidence="2" type="ORF">HINF_LOCUS24857</name>
    <name evidence="1" type="ORF">HINF_LOCUS30005</name>
</gene>
<evidence type="ECO:0000313" key="1">
    <source>
        <dbReference type="EMBL" id="CAI9942360.1"/>
    </source>
</evidence>
<evidence type="ECO:0000313" key="3">
    <source>
        <dbReference type="Proteomes" id="UP001642409"/>
    </source>
</evidence>
<comment type="caution">
    <text evidence="1">The sequence shown here is derived from an EMBL/GenBank/DDBJ whole genome shotgun (WGS) entry which is preliminary data.</text>
</comment>
<organism evidence="1">
    <name type="scientific">Hexamita inflata</name>
    <dbReference type="NCBI Taxonomy" id="28002"/>
    <lineage>
        <taxon>Eukaryota</taxon>
        <taxon>Metamonada</taxon>
        <taxon>Diplomonadida</taxon>
        <taxon>Hexamitidae</taxon>
        <taxon>Hexamitinae</taxon>
        <taxon>Hexamita</taxon>
    </lineage>
</organism>
<name>A0AA86PLM8_9EUKA</name>
<protein>
    <submittedName>
        <fullName evidence="1">Uncharacterized protein</fullName>
    </submittedName>
</protein>
<accession>A0AA86PLM8</accession>
<reference evidence="1" key="1">
    <citation type="submission" date="2023-06" db="EMBL/GenBank/DDBJ databases">
        <authorList>
            <person name="Kurt Z."/>
        </authorList>
    </citation>
    <scope>NUCLEOTIDE SEQUENCE</scope>
</reference>
<dbReference type="AlphaFoldDB" id="A0AA86PLM8"/>
<dbReference type="Proteomes" id="UP001642409">
    <property type="component" value="Unassembled WGS sequence"/>
</dbReference>
<sequence length="622" mass="67479">MSVNIPQQLNSAALICLKCDVNVSASDFAFVASGQNISGFVLSLNSQMVVTQSLFQLRTFGFNAGGLLLNSTEAAISLESCNISSFIEAKLSGSVAVFVSDIISLTVNDVRLCSNAKHFGIGQSNLKQNGSMKETCAVCKNSHYAYGLCIDSLEHGCVKNDQIICADSFNFDGDRCSCPDDQTLNGSSCVDILASVSILLEKWGQTKLHVYNISNDVKQLDSSTKMLLLDVQQIQSQTEELGNLFTVSRINLANNLSFIEQNLEQSYKQFCNNLQKNISIIENWVLANTTKIANNIQDVNISFDTLKSCLNSMNSTLQTQISQSLDLNLSIITISQDISTNNQTISQQQATLQNLSAKIQCMNNRTSNKNCPCYLGDNAAEWVGSICKCFTGAKLVQGKCACIENAALVGKSCVCIPQYTILQGDKCVCTISNTILNNGSCKCTIPNTVLNNGICKCTIPFTVLQNTQCVCTIPNTVLQNNQCTCTPQYSVLQGYQCICTPQYSSLVHGVCTCQIGATIQNGICTCTAIASQQIGSACSCPSGAEITQYRCVCKVPGTTLQDNKCVCTSDFKYYTARFSGGNFWCDEFQMCCSLNEDGPSFSCSGNSQQNNYGCQLRTKYVL</sequence>